<protein>
    <recommendedName>
        <fullName evidence="2">DUF7136 domain-containing protein</fullName>
    </recommendedName>
</protein>
<sequence>MGLHSSWLLLTLSQAFPSAAEAQDYTTSGIVEEDVVFPRIGTFAPSAPTPIVFAVQNSPLVGCLSPRISYDLELMRDGCYSTTKNGFPQPDFVTATDDGICRKIYKHASCVVISPLTSTANTCKVKINSTAAWSVSAALTATACLAASPEVSGPAANDAATGA</sequence>
<evidence type="ECO:0000313" key="4">
    <source>
        <dbReference type="Proteomes" id="UP000234254"/>
    </source>
</evidence>
<dbReference type="InterPro" id="IPR055560">
    <property type="entry name" value="DUF7136"/>
</dbReference>
<feature type="domain" description="DUF7136" evidence="2">
    <location>
        <begin position="92"/>
        <end position="152"/>
    </location>
</feature>
<proteinExistence type="predicted"/>
<reference evidence="3" key="1">
    <citation type="submission" date="2016-12" db="EMBL/GenBank/DDBJ databases">
        <title>The genomes of Aspergillus section Nigri reveals drivers in fungal speciation.</title>
        <authorList>
            <consortium name="DOE Joint Genome Institute"/>
            <person name="Vesth T.C."/>
            <person name="Nybo J."/>
            <person name="Theobald S."/>
            <person name="Brandl J."/>
            <person name="Frisvad J.C."/>
            <person name="Nielsen K.F."/>
            <person name="Lyhne E.K."/>
            <person name="Kogle M.E."/>
            <person name="Kuo A."/>
            <person name="Riley R."/>
            <person name="Clum A."/>
            <person name="Nolan M."/>
            <person name="Lipzen A."/>
            <person name="Salamov A."/>
            <person name="Henrissat B."/>
            <person name="Wiebenga A."/>
            <person name="De vries R.P."/>
            <person name="Grigoriev I.V."/>
            <person name="Mortensen U.H."/>
            <person name="Andersen M.R."/>
            <person name="Baker S.E."/>
        </authorList>
    </citation>
    <scope>NUCLEOTIDE SEQUENCE</scope>
    <source>
        <strain evidence="3">IBT 28561</strain>
    </source>
</reference>
<dbReference type="EMBL" id="MSFM01000013">
    <property type="protein sequence ID" value="PKY00746.1"/>
    <property type="molecule type" value="Genomic_DNA"/>
</dbReference>
<feature type="signal peptide" evidence="1">
    <location>
        <begin position="1"/>
        <end position="22"/>
    </location>
</feature>
<keyword evidence="4" id="KW-1185">Reference proteome</keyword>
<feature type="chain" id="PRO_5014175137" description="DUF7136 domain-containing protein" evidence="1">
    <location>
        <begin position="23"/>
        <end position="163"/>
    </location>
</feature>
<evidence type="ECO:0000313" key="3">
    <source>
        <dbReference type="EMBL" id="PKY00746.1"/>
    </source>
</evidence>
<accession>A0A2I1CSY8</accession>
<comment type="caution">
    <text evidence="3">The sequence shown here is derived from an EMBL/GenBank/DDBJ whole genome shotgun (WGS) entry which is preliminary data.</text>
</comment>
<dbReference type="RefSeq" id="XP_024689340.1">
    <property type="nucleotide sequence ID" value="XM_024840509.1"/>
</dbReference>
<gene>
    <name evidence="3" type="ORF">P168DRAFT_321808</name>
</gene>
<name>A0A2I1CSY8_ASPC2</name>
<dbReference type="OrthoDB" id="4490227at2759"/>
<evidence type="ECO:0000256" key="1">
    <source>
        <dbReference type="SAM" id="SignalP"/>
    </source>
</evidence>
<feature type="domain" description="DUF7136" evidence="2">
    <location>
        <begin position="26"/>
        <end position="73"/>
    </location>
</feature>
<dbReference type="AlphaFoldDB" id="A0A2I1CSY8"/>
<evidence type="ECO:0000259" key="2">
    <source>
        <dbReference type="Pfam" id="PF23584"/>
    </source>
</evidence>
<dbReference type="VEuPathDB" id="FungiDB:P168DRAFT_321808"/>
<dbReference type="GeneID" id="36548033"/>
<keyword evidence="1" id="KW-0732">Signal</keyword>
<dbReference type="Pfam" id="PF23584">
    <property type="entry name" value="DUF7136"/>
    <property type="match status" value="2"/>
</dbReference>
<dbReference type="Proteomes" id="UP000234254">
    <property type="component" value="Unassembled WGS sequence"/>
</dbReference>
<organism evidence="3 4">
    <name type="scientific">Aspergillus campestris (strain IBT 28561)</name>
    <dbReference type="NCBI Taxonomy" id="1392248"/>
    <lineage>
        <taxon>Eukaryota</taxon>
        <taxon>Fungi</taxon>
        <taxon>Dikarya</taxon>
        <taxon>Ascomycota</taxon>
        <taxon>Pezizomycotina</taxon>
        <taxon>Eurotiomycetes</taxon>
        <taxon>Eurotiomycetidae</taxon>
        <taxon>Eurotiales</taxon>
        <taxon>Aspergillaceae</taxon>
        <taxon>Aspergillus</taxon>
        <taxon>Aspergillus subgen. Circumdati</taxon>
    </lineage>
</organism>